<keyword evidence="8" id="KW-0902">Two-component regulatory system</keyword>
<feature type="transmembrane region" description="Helical" evidence="10">
    <location>
        <begin position="47"/>
        <end position="74"/>
    </location>
</feature>
<protein>
    <recommendedName>
        <fullName evidence="2">histidine kinase</fullName>
        <ecNumber evidence="2">2.7.13.3</ecNumber>
    </recommendedName>
</protein>
<keyword evidence="5" id="KW-0547">Nucleotide-binding</keyword>
<reference evidence="13 14" key="1">
    <citation type="submission" date="2020-02" db="EMBL/GenBank/DDBJ databases">
        <title>Whole-genome analyses of novel actinobacteria.</title>
        <authorList>
            <person name="Sahin N."/>
            <person name="Tatar D."/>
        </authorList>
    </citation>
    <scope>NUCLEOTIDE SEQUENCE [LARGE SCALE GENOMIC DNA]</scope>
    <source>
        <strain evidence="13 14">SB3404</strain>
    </source>
</reference>
<gene>
    <name evidence="13" type="ORF">G5C65_25485</name>
</gene>
<evidence type="ECO:0000259" key="11">
    <source>
        <dbReference type="Pfam" id="PF07730"/>
    </source>
</evidence>
<dbReference type="Pfam" id="PF07730">
    <property type="entry name" value="HisKA_3"/>
    <property type="match status" value="1"/>
</dbReference>
<dbReference type="InterPro" id="IPR036890">
    <property type="entry name" value="HATPase_C_sf"/>
</dbReference>
<accession>A0A6G4X310</accession>
<evidence type="ECO:0000256" key="3">
    <source>
        <dbReference type="ARBA" id="ARBA00022553"/>
    </source>
</evidence>
<evidence type="ECO:0000256" key="6">
    <source>
        <dbReference type="ARBA" id="ARBA00022777"/>
    </source>
</evidence>
<feature type="domain" description="Putative sensor" evidence="12">
    <location>
        <begin position="37"/>
        <end position="153"/>
    </location>
</feature>
<evidence type="ECO:0000256" key="7">
    <source>
        <dbReference type="ARBA" id="ARBA00022840"/>
    </source>
</evidence>
<evidence type="ECO:0000256" key="2">
    <source>
        <dbReference type="ARBA" id="ARBA00012438"/>
    </source>
</evidence>
<comment type="catalytic activity">
    <reaction evidence="1">
        <text>ATP + protein L-histidine = ADP + protein N-phospho-L-histidine.</text>
        <dbReference type="EC" id="2.7.13.3"/>
    </reaction>
</comment>
<keyword evidence="3" id="KW-0597">Phosphoprotein</keyword>
<keyword evidence="4" id="KW-0808">Transferase</keyword>
<evidence type="ECO:0000313" key="13">
    <source>
        <dbReference type="EMBL" id="NGO71643.1"/>
    </source>
</evidence>
<dbReference type="EC" id="2.7.13.3" evidence="2"/>
<evidence type="ECO:0000256" key="1">
    <source>
        <dbReference type="ARBA" id="ARBA00000085"/>
    </source>
</evidence>
<evidence type="ECO:0000256" key="9">
    <source>
        <dbReference type="SAM" id="MobiDB-lite"/>
    </source>
</evidence>
<evidence type="ECO:0000259" key="12">
    <source>
        <dbReference type="Pfam" id="PF13796"/>
    </source>
</evidence>
<keyword evidence="7" id="KW-0067">ATP-binding</keyword>
<keyword evidence="10" id="KW-0472">Membrane</keyword>
<dbReference type="Gene3D" id="1.20.5.1930">
    <property type="match status" value="1"/>
</dbReference>
<dbReference type="InterPro" id="IPR025828">
    <property type="entry name" value="Put_sensor_dom"/>
</dbReference>
<name>A0A6G4X310_9ACTN</name>
<dbReference type="RefSeq" id="WP_165301275.1">
    <property type="nucleotide sequence ID" value="NZ_JAAKZZ010000331.1"/>
</dbReference>
<keyword evidence="10" id="KW-0812">Transmembrane</keyword>
<dbReference type="AlphaFoldDB" id="A0A6G4X310"/>
<keyword evidence="6 13" id="KW-0418">Kinase</keyword>
<feature type="transmembrane region" description="Helical" evidence="10">
    <location>
        <begin position="135"/>
        <end position="156"/>
    </location>
</feature>
<comment type="caution">
    <text evidence="13">The sequence shown here is derived from an EMBL/GenBank/DDBJ whole genome shotgun (WGS) entry which is preliminary data.</text>
</comment>
<dbReference type="PANTHER" id="PTHR24421:SF10">
    <property type="entry name" value="NITRATE_NITRITE SENSOR PROTEIN NARQ"/>
    <property type="match status" value="1"/>
</dbReference>
<proteinExistence type="predicted"/>
<evidence type="ECO:0000256" key="10">
    <source>
        <dbReference type="SAM" id="Phobius"/>
    </source>
</evidence>
<evidence type="ECO:0000313" key="14">
    <source>
        <dbReference type="Proteomes" id="UP000477722"/>
    </source>
</evidence>
<organism evidence="13 14">
    <name type="scientific">Streptomyces boncukensis</name>
    <dbReference type="NCBI Taxonomy" id="2711219"/>
    <lineage>
        <taxon>Bacteria</taxon>
        <taxon>Bacillati</taxon>
        <taxon>Actinomycetota</taxon>
        <taxon>Actinomycetes</taxon>
        <taxon>Kitasatosporales</taxon>
        <taxon>Streptomycetaceae</taxon>
        <taxon>Streptomyces</taxon>
    </lineage>
</organism>
<dbReference type="InterPro" id="IPR050482">
    <property type="entry name" value="Sensor_HK_TwoCompSys"/>
</dbReference>
<evidence type="ECO:0000256" key="4">
    <source>
        <dbReference type="ARBA" id="ARBA00022679"/>
    </source>
</evidence>
<dbReference type="GO" id="GO:0046983">
    <property type="term" value="F:protein dimerization activity"/>
    <property type="evidence" value="ECO:0007669"/>
    <property type="project" value="InterPro"/>
</dbReference>
<dbReference type="Proteomes" id="UP000477722">
    <property type="component" value="Unassembled WGS sequence"/>
</dbReference>
<dbReference type="Gene3D" id="3.30.565.10">
    <property type="entry name" value="Histidine kinase-like ATPase, C-terminal domain"/>
    <property type="match status" value="1"/>
</dbReference>
<feature type="domain" description="Signal transduction histidine kinase subgroup 3 dimerisation and phosphoacceptor" evidence="11">
    <location>
        <begin position="204"/>
        <end position="267"/>
    </location>
</feature>
<dbReference type="GO" id="GO:0000155">
    <property type="term" value="F:phosphorelay sensor kinase activity"/>
    <property type="evidence" value="ECO:0007669"/>
    <property type="project" value="InterPro"/>
</dbReference>
<keyword evidence="10" id="KW-1133">Transmembrane helix</keyword>
<evidence type="ECO:0000256" key="5">
    <source>
        <dbReference type="ARBA" id="ARBA00022741"/>
    </source>
</evidence>
<sequence>MTASLPRTTAPAADEDTERLPPPRPVLSAQTWREIAHLLTNVWIDTAAFFCVAAMLWAGALLSVTVVGLPLLAVGLRGCRQLGRFERARARLLLDVRIDEPSPLRAERGGFFPWLWTTLRDPVGWRQVLYSLIRLPWGGLTFFVTVPALLLAWPALPWIARGLTTVDRLLVRTLLAPSDELERRVAELESDRGVVVDTAAADLRRIERDLHDGAQARLVSLAMDLGLAKEKLLEDPEAAARMVDEAHGEVKIALQELRDLARGIHPAILTDRGLGPALSALAARCTVPVTVTAELPDRPAPAIEGIAYFTTSELLQNVSKHSAAHTAEIEVWRTDQRLLVQVRDDGHGGASTTEGSGLAGLADRLSSVDGLLVLDSPPGGPTRITAELPWR</sequence>
<keyword evidence="14" id="KW-1185">Reference proteome</keyword>
<dbReference type="SUPFAM" id="SSF55874">
    <property type="entry name" value="ATPase domain of HSP90 chaperone/DNA topoisomerase II/histidine kinase"/>
    <property type="match status" value="1"/>
</dbReference>
<dbReference type="CDD" id="cd16917">
    <property type="entry name" value="HATPase_UhpB-NarQ-NarX-like"/>
    <property type="match status" value="1"/>
</dbReference>
<dbReference type="PANTHER" id="PTHR24421">
    <property type="entry name" value="NITRATE/NITRITE SENSOR PROTEIN NARX-RELATED"/>
    <property type="match status" value="1"/>
</dbReference>
<feature type="region of interest" description="Disordered" evidence="9">
    <location>
        <begin position="1"/>
        <end position="23"/>
    </location>
</feature>
<dbReference type="Pfam" id="PF13796">
    <property type="entry name" value="Sensor"/>
    <property type="match status" value="1"/>
</dbReference>
<dbReference type="GO" id="GO:0005524">
    <property type="term" value="F:ATP binding"/>
    <property type="evidence" value="ECO:0007669"/>
    <property type="project" value="UniProtKB-KW"/>
</dbReference>
<dbReference type="EMBL" id="JAAKZZ010000331">
    <property type="protein sequence ID" value="NGO71643.1"/>
    <property type="molecule type" value="Genomic_DNA"/>
</dbReference>
<dbReference type="InterPro" id="IPR011712">
    <property type="entry name" value="Sig_transdc_His_kin_sub3_dim/P"/>
</dbReference>
<dbReference type="GO" id="GO:0016020">
    <property type="term" value="C:membrane"/>
    <property type="evidence" value="ECO:0007669"/>
    <property type="project" value="InterPro"/>
</dbReference>
<evidence type="ECO:0000256" key="8">
    <source>
        <dbReference type="ARBA" id="ARBA00023012"/>
    </source>
</evidence>